<name>H2XNA1_CIOIN</name>
<reference evidence="1" key="3">
    <citation type="submission" date="2025-08" db="UniProtKB">
        <authorList>
            <consortium name="Ensembl"/>
        </authorList>
    </citation>
    <scope>IDENTIFICATION</scope>
</reference>
<accession>H2XNA1</accession>
<dbReference type="Ensembl" id="ENSCINT00000036005.1">
    <property type="protein sequence ID" value="ENSCINP00000031134.1"/>
    <property type="gene ID" value="ENSCING00000023893.1"/>
</dbReference>
<evidence type="ECO:0000313" key="1">
    <source>
        <dbReference type="Ensembl" id="ENSCINP00000031134.1"/>
    </source>
</evidence>
<dbReference type="HOGENOM" id="CLU_3392169_0_0_1"/>
<reference evidence="1" key="2">
    <citation type="journal article" date="2008" name="Genome Biol.">
        <title>Improved genome assembly and evidence-based global gene model set for the chordate Ciona intestinalis: new insight into intron and operon populations.</title>
        <authorList>
            <person name="Satou Y."/>
            <person name="Mineta K."/>
            <person name="Ogasawara M."/>
            <person name="Sasakura Y."/>
            <person name="Shoguchi E."/>
            <person name="Ueno K."/>
            <person name="Yamada L."/>
            <person name="Matsumoto J."/>
            <person name="Wasserscheid J."/>
            <person name="Dewar K."/>
            <person name="Wiley G.B."/>
            <person name="Macmil S.L."/>
            <person name="Roe B.A."/>
            <person name="Zeller R.W."/>
            <person name="Hastings K.E."/>
            <person name="Lemaire P."/>
            <person name="Lindquist E."/>
            <person name="Endo T."/>
            <person name="Hotta K."/>
            <person name="Inaba K."/>
        </authorList>
    </citation>
    <scope>NUCLEOTIDE SEQUENCE [LARGE SCALE GENOMIC DNA]</scope>
    <source>
        <strain evidence="1">wild type</strain>
    </source>
</reference>
<dbReference type="InParanoid" id="H2XNA1"/>
<keyword evidence="2" id="KW-1185">Reference proteome</keyword>
<dbReference type="AlphaFoldDB" id="H2XNA1"/>
<sequence length="32" mass="3937">MCYIRKKKNTEDIFCPVQTSLYFMCFYIVCTF</sequence>
<protein>
    <submittedName>
        <fullName evidence="1">Uncharacterized protein</fullName>
    </submittedName>
</protein>
<evidence type="ECO:0000313" key="2">
    <source>
        <dbReference type="Proteomes" id="UP000008144"/>
    </source>
</evidence>
<proteinExistence type="predicted"/>
<dbReference type="Proteomes" id="UP000008144">
    <property type="component" value="Chromosome 5"/>
</dbReference>
<reference evidence="2" key="1">
    <citation type="journal article" date="2002" name="Science">
        <title>The draft genome of Ciona intestinalis: insights into chordate and vertebrate origins.</title>
        <authorList>
            <person name="Dehal P."/>
            <person name="Satou Y."/>
            <person name="Campbell R.K."/>
            <person name="Chapman J."/>
            <person name="Degnan B."/>
            <person name="De Tomaso A."/>
            <person name="Davidson B."/>
            <person name="Di Gregorio A."/>
            <person name="Gelpke M."/>
            <person name="Goodstein D.M."/>
            <person name="Harafuji N."/>
            <person name="Hastings K.E."/>
            <person name="Ho I."/>
            <person name="Hotta K."/>
            <person name="Huang W."/>
            <person name="Kawashima T."/>
            <person name="Lemaire P."/>
            <person name="Martinez D."/>
            <person name="Meinertzhagen I.A."/>
            <person name="Necula S."/>
            <person name="Nonaka M."/>
            <person name="Putnam N."/>
            <person name="Rash S."/>
            <person name="Saiga H."/>
            <person name="Satake M."/>
            <person name="Terry A."/>
            <person name="Yamada L."/>
            <person name="Wang H.G."/>
            <person name="Awazu S."/>
            <person name="Azumi K."/>
            <person name="Boore J."/>
            <person name="Branno M."/>
            <person name="Chin-Bow S."/>
            <person name="DeSantis R."/>
            <person name="Doyle S."/>
            <person name="Francino P."/>
            <person name="Keys D.N."/>
            <person name="Haga S."/>
            <person name="Hayashi H."/>
            <person name="Hino K."/>
            <person name="Imai K.S."/>
            <person name="Inaba K."/>
            <person name="Kano S."/>
            <person name="Kobayashi K."/>
            <person name="Kobayashi M."/>
            <person name="Lee B.I."/>
            <person name="Makabe K.W."/>
            <person name="Manohar C."/>
            <person name="Matassi G."/>
            <person name="Medina M."/>
            <person name="Mochizuki Y."/>
            <person name="Mount S."/>
            <person name="Morishita T."/>
            <person name="Miura S."/>
            <person name="Nakayama A."/>
            <person name="Nishizaka S."/>
            <person name="Nomoto H."/>
            <person name="Ohta F."/>
            <person name="Oishi K."/>
            <person name="Rigoutsos I."/>
            <person name="Sano M."/>
            <person name="Sasaki A."/>
            <person name="Sasakura Y."/>
            <person name="Shoguchi E."/>
            <person name="Shin-i T."/>
            <person name="Spagnuolo A."/>
            <person name="Stainier D."/>
            <person name="Suzuki M.M."/>
            <person name="Tassy O."/>
            <person name="Takatori N."/>
            <person name="Tokuoka M."/>
            <person name="Yagi K."/>
            <person name="Yoshizaki F."/>
            <person name="Wada S."/>
            <person name="Zhang C."/>
            <person name="Hyatt P.D."/>
            <person name="Larimer F."/>
            <person name="Detter C."/>
            <person name="Doggett N."/>
            <person name="Glavina T."/>
            <person name="Hawkins T."/>
            <person name="Richardson P."/>
            <person name="Lucas S."/>
            <person name="Kohara Y."/>
            <person name="Levine M."/>
            <person name="Satoh N."/>
            <person name="Rokhsar D.S."/>
        </authorList>
    </citation>
    <scope>NUCLEOTIDE SEQUENCE [LARGE SCALE GENOMIC DNA]</scope>
</reference>
<organism evidence="1 2">
    <name type="scientific">Ciona intestinalis</name>
    <name type="common">Transparent sea squirt</name>
    <name type="synonym">Ascidia intestinalis</name>
    <dbReference type="NCBI Taxonomy" id="7719"/>
    <lineage>
        <taxon>Eukaryota</taxon>
        <taxon>Metazoa</taxon>
        <taxon>Chordata</taxon>
        <taxon>Tunicata</taxon>
        <taxon>Ascidiacea</taxon>
        <taxon>Phlebobranchia</taxon>
        <taxon>Cionidae</taxon>
        <taxon>Ciona</taxon>
    </lineage>
</organism>
<reference evidence="1" key="4">
    <citation type="submission" date="2025-09" db="UniProtKB">
        <authorList>
            <consortium name="Ensembl"/>
        </authorList>
    </citation>
    <scope>IDENTIFICATION</scope>
</reference>
<dbReference type="EMBL" id="EAAA01002161">
    <property type="status" value="NOT_ANNOTATED_CDS"/>
    <property type="molecule type" value="Genomic_DNA"/>
</dbReference>